<feature type="transmembrane region" description="Helical" evidence="1">
    <location>
        <begin position="364"/>
        <end position="384"/>
    </location>
</feature>
<sequence length="615" mass="70555">MKYLTKRNLSVIIAVILSMLLSIILIITYVFRVTQINPATTCKTINNVSIYSEDNNNNRVKGAQKYKLPYTYVCNKNEAEATVEFNINKNEDDFLFFGTIYCPLRIYADDEIIYDYGLINRFPKIFVDPPTNFESIKIPDRFKGKTNIKMVYEKPKTRDAIRVYAPVVGDKNAINAKLFTDDGPSFIYALCFFFLGIMLFFASFAIIHLSPKAEALVWTGVFLVAAGTWQLCENTLVTYFVQMPEFLYIFDFLSFYMLLIPLSEDMQVFINDKESPFLNVAVIVNVTSYIISLLLFVTNVCPLHQQLPYFHALLIMTLILITINITYKAFRFNNRRAKTFFFPFLILLIFTLFELLRYRVNSSYHISSFFQLGIMLFMSFLIIYSTIHVRSLINAVVKNTELKQQLKYQSTIIQANKAKMDLLISHDDEIRKQRHDIRHHLRTIDEMIKSGMETEASNYIQDIADSMPANTSINYCDNTIVNSTISYYISHAQEKGIKTKAKIVVPNSNPNISDVDLCIIFGNLLENAIDACKHLENIPKIISINAQVSGEMLFIYMDNTYDNEIKIIDNVYQSTKHDGAGTGLTSIESTAQAHEGSAKFTTKNNHFISEVCVRL</sequence>
<dbReference type="PANTHER" id="PTHR40448:SF1">
    <property type="entry name" value="TWO-COMPONENT SENSOR HISTIDINE KINASE"/>
    <property type="match status" value="1"/>
</dbReference>
<dbReference type="InterPro" id="IPR032834">
    <property type="entry name" value="NatK-like_C"/>
</dbReference>
<feature type="domain" description="Sensor histidine kinase NatK-like C-terminal" evidence="2">
    <location>
        <begin position="515"/>
        <end position="612"/>
    </location>
</feature>
<evidence type="ECO:0000259" key="2">
    <source>
        <dbReference type="Pfam" id="PF14501"/>
    </source>
</evidence>
<dbReference type="Proteomes" id="UP000190814">
    <property type="component" value="Unassembled WGS sequence"/>
</dbReference>
<dbReference type="Pfam" id="PF14501">
    <property type="entry name" value="HATPase_c_5"/>
    <property type="match status" value="1"/>
</dbReference>
<reference evidence="3 4" key="1">
    <citation type="submission" date="2017-02" db="EMBL/GenBank/DDBJ databases">
        <authorList>
            <person name="Peterson S.W."/>
        </authorList>
    </citation>
    <scope>NUCLEOTIDE SEQUENCE [LARGE SCALE GENOMIC DNA]</scope>
    <source>
        <strain evidence="3 4">ATCC 35992</strain>
    </source>
</reference>
<dbReference type="SUPFAM" id="SSF55874">
    <property type="entry name" value="ATPase domain of HSP90 chaperone/DNA topoisomerase II/histidine kinase"/>
    <property type="match status" value="1"/>
</dbReference>
<dbReference type="GO" id="GO:0042802">
    <property type="term" value="F:identical protein binding"/>
    <property type="evidence" value="ECO:0007669"/>
    <property type="project" value="TreeGrafter"/>
</dbReference>
<feature type="transmembrane region" description="Helical" evidence="1">
    <location>
        <begin position="309"/>
        <end position="327"/>
    </location>
</feature>
<dbReference type="Gene3D" id="3.30.565.10">
    <property type="entry name" value="Histidine kinase-like ATPase, C-terminal domain"/>
    <property type="match status" value="1"/>
</dbReference>
<name>A0A1T4W4Q7_9FIRM</name>
<keyword evidence="1" id="KW-0472">Membrane</keyword>
<dbReference type="PANTHER" id="PTHR40448">
    <property type="entry name" value="TWO-COMPONENT SENSOR HISTIDINE KINASE"/>
    <property type="match status" value="1"/>
</dbReference>
<dbReference type="STRING" id="39495.SAMN02745111_02303"/>
<organism evidence="3 4">
    <name type="scientific">Eubacterium uniforme</name>
    <dbReference type="NCBI Taxonomy" id="39495"/>
    <lineage>
        <taxon>Bacteria</taxon>
        <taxon>Bacillati</taxon>
        <taxon>Bacillota</taxon>
        <taxon>Clostridia</taxon>
        <taxon>Eubacteriales</taxon>
        <taxon>Eubacteriaceae</taxon>
        <taxon>Eubacterium</taxon>
    </lineage>
</organism>
<feature type="transmembrane region" description="Helical" evidence="1">
    <location>
        <begin position="12"/>
        <end position="31"/>
    </location>
</feature>
<dbReference type="GO" id="GO:0016301">
    <property type="term" value="F:kinase activity"/>
    <property type="evidence" value="ECO:0007669"/>
    <property type="project" value="UniProtKB-KW"/>
</dbReference>
<proteinExistence type="predicted"/>
<dbReference type="EMBL" id="FUXZ01000017">
    <property type="protein sequence ID" value="SKA72119.1"/>
    <property type="molecule type" value="Genomic_DNA"/>
</dbReference>
<accession>A0A1T4W4Q7</accession>
<dbReference type="InterPro" id="IPR036890">
    <property type="entry name" value="HATPase_C_sf"/>
</dbReference>
<feature type="transmembrane region" description="Helical" evidence="1">
    <location>
        <begin position="339"/>
        <end position="358"/>
    </location>
</feature>
<keyword evidence="4" id="KW-1185">Reference proteome</keyword>
<feature type="transmembrane region" description="Helical" evidence="1">
    <location>
        <begin position="246"/>
        <end position="264"/>
    </location>
</feature>
<feature type="transmembrane region" description="Helical" evidence="1">
    <location>
        <begin position="276"/>
        <end position="297"/>
    </location>
</feature>
<feature type="transmembrane region" description="Helical" evidence="1">
    <location>
        <begin position="186"/>
        <end position="209"/>
    </location>
</feature>
<gene>
    <name evidence="3" type="ORF">SAMN02745111_02303</name>
</gene>
<dbReference type="CDD" id="cd16935">
    <property type="entry name" value="HATPase_AgrC-ComD-like"/>
    <property type="match status" value="1"/>
</dbReference>
<keyword evidence="3" id="KW-0808">Transferase</keyword>
<evidence type="ECO:0000313" key="4">
    <source>
        <dbReference type="Proteomes" id="UP000190814"/>
    </source>
</evidence>
<keyword evidence="1" id="KW-1133">Transmembrane helix</keyword>
<keyword evidence="3" id="KW-0418">Kinase</keyword>
<protein>
    <submittedName>
        <fullName evidence="3">Sensor histidine kinase YesM</fullName>
    </submittedName>
</protein>
<evidence type="ECO:0000313" key="3">
    <source>
        <dbReference type="EMBL" id="SKA72119.1"/>
    </source>
</evidence>
<keyword evidence="1" id="KW-0812">Transmembrane</keyword>
<evidence type="ECO:0000256" key="1">
    <source>
        <dbReference type="SAM" id="Phobius"/>
    </source>
</evidence>
<dbReference type="AlphaFoldDB" id="A0A1T4W4Q7"/>
<feature type="transmembrane region" description="Helical" evidence="1">
    <location>
        <begin position="216"/>
        <end position="240"/>
    </location>
</feature>